<dbReference type="STRING" id="307507.A0A2V0NWY1"/>
<name>A0A2V0NWY1_9CHLO</name>
<dbReference type="Pfam" id="PF12848">
    <property type="entry name" value="ABC_tran_Xtn"/>
    <property type="match status" value="1"/>
</dbReference>
<sequence>MRALPQQRPLRRAGAPAAARPWPRPAGARPGAAVAAAAVATAVAAPPAVANDMGVGDVPRGETAGAVALMEGITLQVGERDLLQEVDWKLMPGHRVGLVGANGAGKSTLLRAMAGLRTIQAGRLVVAPKVELGYLSQTAVSGSTRTVWEEARSQMHAMLRAEAAMEVASHAMAAGDVSAADDLASSQEAFEAAGGFDADRRIGGVLAGLGFSREQWHRSCTEFSGGWQMRIALARLLLSDAGQAASKGAASGGLMLMDEPTNHLDSAAVKWLAGFLSASGGTLVLVSHDEALLQGACDRIVEVRGKKLHHYVGNYERFIELRAERESQAAATAAATAAEIERLEGFVARFGAKASKASQAQSRQKQLEKLRDAAPEAPAASSGAGPGDARKVTLKLPTPPPCFTDVIELQGVAAGWGEPGEGRTPIVSGVNAVIQKGQRVLVLGPNGAGKSTLLKTVGGGLAPWEGRVKLGEGAKLGVFSQDLAQELPQDRVALEYVSERAREVDATITLEKCRQALGALGLTGSMAMQTIGSLSGGEKARVALAVFALVPANVLLLDEASNHLDAATIDVLTGALRDFAGTIIAITHNRAFAESLNATHVLRVSGGSAALSVNGGLRDADFDHAPPAAPVSSNGNGSGGNNGSGVGGSGAQGGAKGKGKGKKGGSKVKAAPAPAAAPAAAAAPARPAAAAVTAAAAAPKEAPRKRTTLSWAERTEYEKLCKSLEKGRSEQAVLEARVAAASADPSKRGELEAASAALGAAAARVEEMELRWLELAELAGDL</sequence>
<dbReference type="PANTHER" id="PTHR19211:SF133">
    <property type="entry name" value="ABC TRANSPORTER FAMILY PROTEIN"/>
    <property type="match status" value="1"/>
</dbReference>
<dbReference type="InParanoid" id="A0A2V0NWY1"/>
<dbReference type="GO" id="GO:0016887">
    <property type="term" value="F:ATP hydrolysis activity"/>
    <property type="evidence" value="ECO:0007669"/>
    <property type="project" value="InterPro"/>
</dbReference>
<accession>A0A2V0NWY1</accession>
<dbReference type="PROSITE" id="PS00211">
    <property type="entry name" value="ABC_TRANSPORTER_1"/>
    <property type="match status" value="2"/>
</dbReference>
<feature type="region of interest" description="Disordered" evidence="4">
    <location>
        <begin position="357"/>
        <end position="395"/>
    </location>
</feature>
<dbReference type="InterPro" id="IPR050611">
    <property type="entry name" value="ABCF"/>
</dbReference>
<evidence type="ECO:0000259" key="5">
    <source>
        <dbReference type="PROSITE" id="PS50893"/>
    </source>
</evidence>
<evidence type="ECO:0000256" key="4">
    <source>
        <dbReference type="SAM" id="MobiDB-lite"/>
    </source>
</evidence>
<dbReference type="CDD" id="cd03221">
    <property type="entry name" value="ABCF_EF-3"/>
    <property type="match status" value="2"/>
</dbReference>
<dbReference type="InterPro" id="IPR017871">
    <property type="entry name" value="ABC_transporter-like_CS"/>
</dbReference>
<dbReference type="Gene3D" id="3.40.50.300">
    <property type="entry name" value="P-loop containing nucleotide triphosphate hydrolases"/>
    <property type="match status" value="2"/>
</dbReference>
<keyword evidence="3" id="KW-0067">ATP-binding</keyword>
<dbReference type="GO" id="GO:0005524">
    <property type="term" value="F:ATP binding"/>
    <property type="evidence" value="ECO:0007669"/>
    <property type="project" value="UniProtKB-KW"/>
</dbReference>
<feature type="region of interest" description="Disordered" evidence="4">
    <location>
        <begin position="622"/>
        <end position="670"/>
    </location>
</feature>
<feature type="compositionally biased region" description="Basic and acidic residues" evidence="4">
    <location>
        <begin position="365"/>
        <end position="374"/>
    </location>
</feature>
<dbReference type="PANTHER" id="PTHR19211">
    <property type="entry name" value="ATP-BINDING TRANSPORT PROTEIN-RELATED"/>
    <property type="match status" value="1"/>
</dbReference>
<feature type="region of interest" description="Disordered" evidence="4">
    <location>
        <begin position="1"/>
        <end position="27"/>
    </location>
</feature>
<dbReference type="SMART" id="SM00382">
    <property type="entry name" value="AAA"/>
    <property type="match status" value="2"/>
</dbReference>
<keyword evidence="1" id="KW-0677">Repeat</keyword>
<dbReference type="PROSITE" id="PS50893">
    <property type="entry name" value="ABC_TRANSPORTER_2"/>
    <property type="match status" value="2"/>
</dbReference>
<feature type="domain" description="ABC transporter" evidence="5">
    <location>
        <begin position="68"/>
        <end position="330"/>
    </location>
</feature>
<proteinExistence type="predicted"/>
<feature type="compositionally biased region" description="Basic residues" evidence="4">
    <location>
        <begin position="657"/>
        <end position="666"/>
    </location>
</feature>
<dbReference type="InterPro" id="IPR003439">
    <property type="entry name" value="ABC_transporter-like_ATP-bd"/>
</dbReference>
<dbReference type="Gene3D" id="1.10.287.380">
    <property type="entry name" value="Valyl-tRNA synthetase, C-terminal domain"/>
    <property type="match status" value="1"/>
</dbReference>
<keyword evidence="2" id="KW-0547">Nucleotide-binding</keyword>
<dbReference type="InterPro" id="IPR027417">
    <property type="entry name" value="P-loop_NTPase"/>
</dbReference>
<gene>
    <name evidence="6" type="ORF">Rsub_04491</name>
</gene>
<organism evidence="6 7">
    <name type="scientific">Raphidocelis subcapitata</name>
    <dbReference type="NCBI Taxonomy" id="307507"/>
    <lineage>
        <taxon>Eukaryota</taxon>
        <taxon>Viridiplantae</taxon>
        <taxon>Chlorophyta</taxon>
        <taxon>core chlorophytes</taxon>
        <taxon>Chlorophyceae</taxon>
        <taxon>CS clade</taxon>
        <taxon>Sphaeropleales</taxon>
        <taxon>Selenastraceae</taxon>
        <taxon>Raphidocelis</taxon>
    </lineage>
</organism>
<evidence type="ECO:0000256" key="3">
    <source>
        <dbReference type="ARBA" id="ARBA00022840"/>
    </source>
</evidence>
<evidence type="ECO:0000313" key="7">
    <source>
        <dbReference type="Proteomes" id="UP000247498"/>
    </source>
</evidence>
<dbReference type="SUPFAM" id="SSF52540">
    <property type="entry name" value="P-loop containing nucleoside triphosphate hydrolases"/>
    <property type="match status" value="2"/>
</dbReference>
<feature type="compositionally biased region" description="Gly residues" evidence="4">
    <location>
        <begin position="636"/>
        <end position="656"/>
    </location>
</feature>
<dbReference type="FunFam" id="3.40.50.300:FF:000011">
    <property type="entry name" value="Putative ABC transporter ATP-binding component"/>
    <property type="match status" value="1"/>
</dbReference>
<dbReference type="InterPro" id="IPR037118">
    <property type="entry name" value="Val-tRNA_synth_C_sf"/>
</dbReference>
<comment type="caution">
    <text evidence="6">The sequence shown here is derived from an EMBL/GenBank/DDBJ whole genome shotgun (WGS) entry which is preliminary data.</text>
</comment>
<reference evidence="6 7" key="1">
    <citation type="journal article" date="2018" name="Sci. Rep.">
        <title>Raphidocelis subcapitata (=Pseudokirchneriella subcapitata) provides an insight into genome evolution and environmental adaptations in the Sphaeropleales.</title>
        <authorList>
            <person name="Suzuki S."/>
            <person name="Yamaguchi H."/>
            <person name="Nakajima N."/>
            <person name="Kawachi M."/>
        </authorList>
    </citation>
    <scope>NUCLEOTIDE SEQUENCE [LARGE SCALE GENOMIC DNA]</scope>
    <source>
        <strain evidence="6 7">NIES-35</strain>
    </source>
</reference>
<dbReference type="InterPro" id="IPR032781">
    <property type="entry name" value="ABC_tran_Xtn"/>
</dbReference>
<feature type="domain" description="ABC transporter" evidence="5">
    <location>
        <begin position="407"/>
        <end position="631"/>
    </location>
</feature>
<dbReference type="OrthoDB" id="2110130at2759"/>
<evidence type="ECO:0000256" key="2">
    <source>
        <dbReference type="ARBA" id="ARBA00022741"/>
    </source>
</evidence>
<evidence type="ECO:0000313" key="6">
    <source>
        <dbReference type="EMBL" id="GBF92144.1"/>
    </source>
</evidence>
<feature type="compositionally biased region" description="Low complexity" evidence="4">
    <location>
        <begin position="12"/>
        <end position="27"/>
    </location>
</feature>
<dbReference type="AlphaFoldDB" id="A0A2V0NWY1"/>
<dbReference type="EMBL" id="BDRX01000029">
    <property type="protein sequence ID" value="GBF92144.1"/>
    <property type="molecule type" value="Genomic_DNA"/>
</dbReference>
<keyword evidence="7" id="KW-1185">Reference proteome</keyword>
<evidence type="ECO:0000256" key="1">
    <source>
        <dbReference type="ARBA" id="ARBA00022737"/>
    </source>
</evidence>
<dbReference type="Proteomes" id="UP000247498">
    <property type="component" value="Unassembled WGS sequence"/>
</dbReference>
<dbReference type="InterPro" id="IPR003593">
    <property type="entry name" value="AAA+_ATPase"/>
</dbReference>
<protein>
    <recommendedName>
        <fullName evidence="5">ABC transporter domain-containing protein</fullName>
    </recommendedName>
</protein>
<dbReference type="Pfam" id="PF00005">
    <property type="entry name" value="ABC_tran"/>
    <property type="match status" value="2"/>
</dbReference>